<organism evidence="2 3">
    <name type="scientific">Paenibacillus xylanilyticus</name>
    <dbReference type="NCBI Taxonomy" id="248903"/>
    <lineage>
        <taxon>Bacteria</taxon>
        <taxon>Bacillati</taxon>
        <taxon>Bacillota</taxon>
        <taxon>Bacilli</taxon>
        <taxon>Bacillales</taxon>
        <taxon>Paenibacillaceae</taxon>
        <taxon>Paenibacillus</taxon>
    </lineage>
</organism>
<dbReference type="EMBL" id="JABMCB010000192">
    <property type="protein sequence ID" value="NUU77671.1"/>
    <property type="molecule type" value="Genomic_DNA"/>
</dbReference>
<feature type="transmembrane region" description="Helical" evidence="1">
    <location>
        <begin position="59"/>
        <end position="77"/>
    </location>
</feature>
<proteinExistence type="predicted"/>
<accession>A0A7Y6C031</accession>
<feature type="transmembrane region" description="Helical" evidence="1">
    <location>
        <begin position="89"/>
        <end position="117"/>
    </location>
</feature>
<sequence length="144" mass="16072">MLKPKLPALLNGVRILLSCKIIFYIITFIVFVSIFSRNPEAYLDPPITGSDLGDVSAELTARIMFWVIPSLLAVFSITQRKFKSTVTFLSIALFMGVLNEGLIAALIQLYALLVVLLHRPSKKFLKRQDSNVTAPKYVAKKSLT</sequence>
<dbReference type="Proteomes" id="UP000526125">
    <property type="component" value="Unassembled WGS sequence"/>
</dbReference>
<gene>
    <name evidence="2" type="ORF">HP552_20875</name>
</gene>
<dbReference type="RefSeq" id="WP_175397316.1">
    <property type="nucleotide sequence ID" value="NZ_JABMCB010000192.1"/>
</dbReference>
<evidence type="ECO:0000313" key="3">
    <source>
        <dbReference type="Proteomes" id="UP000526125"/>
    </source>
</evidence>
<keyword evidence="1" id="KW-1133">Transmembrane helix</keyword>
<dbReference type="AlphaFoldDB" id="A0A7Y6C031"/>
<evidence type="ECO:0000313" key="2">
    <source>
        <dbReference type="EMBL" id="NUU77671.1"/>
    </source>
</evidence>
<keyword evidence="3" id="KW-1185">Reference proteome</keyword>
<keyword evidence="1" id="KW-0812">Transmembrane</keyword>
<keyword evidence="1" id="KW-0472">Membrane</keyword>
<feature type="transmembrane region" description="Helical" evidence="1">
    <location>
        <begin position="21"/>
        <end position="39"/>
    </location>
</feature>
<reference evidence="2 3" key="1">
    <citation type="submission" date="2020-05" db="EMBL/GenBank/DDBJ databases">
        <title>Genome Sequencing of Type Strains.</title>
        <authorList>
            <person name="Lemaire J.F."/>
            <person name="Inderbitzin P."/>
            <person name="Gregorio O.A."/>
            <person name="Collins S.B."/>
            <person name="Wespe N."/>
            <person name="Knight-Connoni V."/>
        </authorList>
    </citation>
    <scope>NUCLEOTIDE SEQUENCE [LARGE SCALE GENOMIC DNA]</scope>
    <source>
        <strain evidence="2 3">LMG 21957</strain>
    </source>
</reference>
<evidence type="ECO:0000256" key="1">
    <source>
        <dbReference type="SAM" id="Phobius"/>
    </source>
</evidence>
<comment type="caution">
    <text evidence="2">The sequence shown here is derived from an EMBL/GenBank/DDBJ whole genome shotgun (WGS) entry which is preliminary data.</text>
</comment>
<name>A0A7Y6C031_9BACL</name>
<protein>
    <submittedName>
        <fullName evidence="2">Uncharacterized protein</fullName>
    </submittedName>
</protein>